<gene>
    <name evidence="2" type="ordered locus">Pcal_0958</name>
</gene>
<dbReference type="CDD" id="cd04301">
    <property type="entry name" value="NAT_SF"/>
    <property type="match status" value="1"/>
</dbReference>
<dbReference type="Pfam" id="PF00583">
    <property type="entry name" value="Acetyltransf_1"/>
    <property type="match status" value="1"/>
</dbReference>
<dbReference type="AlphaFoldDB" id="A3MUR6"/>
<organism evidence="2 3">
    <name type="scientific">Pyrobaculum calidifontis (strain DSM 21063 / JCM 11548 / VA1)</name>
    <dbReference type="NCBI Taxonomy" id="410359"/>
    <lineage>
        <taxon>Archaea</taxon>
        <taxon>Thermoproteota</taxon>
        <taxon>Thermoprotei</taxon>
        <taxon>Thermoproteales</taxon>
        <taxon>Thermoproteaceae</taxon>
        <taxon>Pyrobaculum</taxon>
    </lineage>
</organism>
<dbReference type="HOGENOM" id="CLU_013985_23_0_2"/>
<dbReference type="STRING" id="410359.Pcal_0958"/>
<dbReference type="InterPro" id="IPR000182">
    <property type="entry name" value="GNAT_dom"/>
</dbReference>
<sequence length="173" mass="19575">MEVDNLFTVDKTSVLRKCSPPDVEEIYGIEKLSFKPDDIYSVELLKFLCSFCSDHSYVYVSNGDVVGYIITCIEDNAAHVISIAVHPEHRQRGVGAALLCTALKLLTEGQVSEVFLEVRVTNEPALRLYKSAGFEVKERLPAYYSDGEDGYRLVLRDKRKAQEFCSKEPHHQL</sequence>
<dbReference type="eggNOG" id="arCOG00833">
    <property type="taxonomic scope" value="Archaea"/>
</dbReference>
<dbReference type="PANTHER" id="PTHR47542:SF2">
    <property type="entry name" value="ACYL-COA N-ACYLTRANSFERASES (NAT) SUPERFAMILY PROTEIN"/>
    <property type="match status" value="1"/>
</dbReference>
<dbReference type="KEGG" id="pcl:Pcal_0958"/>
<evidence type="ECO:0000313" key="3">
    <source>
        <dbReference type="Proteomes" id="UP000001431"/>
    </source>
</evidence>
<protein>
    <submittedName>
        <fullName evidence="2">Ribosomal-protein-alanine acetyltransferase</fullName>
    </submittedName>
</protein>
<accession>A3MUR6</accession>
<keyword evidence="3" id="KW-1185">Reference proteome</keyword>
<proteinExistence type="predicted"/>
<evidence type="ECO:0000259" key="1">
    <source>
        <dbReference type="PROSITE" id="PS51186"/>
    </source>
</evidence>
<name>A3MUR6_PYRCJ</name>
<reference evidence="2" key="1">
    <citation type="submission" date="2007-02" db="EMBL/GenBank/DDBJ databases">
        <title>Complete sequence of Pyrobaculum calidifontis JCM 11548.</title>
        <authorList>
            <consortium name="US DOE Joint Genome Institute"/>
            <person name="Copeland A."/>
            <person name="Lucas S."/>
            <person name="Lapidus A."/>
            <person name="Barry K."/>
            <person name="Glavina del Rio T."/>
            <person name="Dalin E."/>
            <person name="Tice H."/>
            <person name="Pitluck S."/>
            <person name="Chain P."/>
            <person name="Malfatti S."/>
            <person name="Shin M."/>
            <person name="Vergez L."/>
            <person name="Schmutz J."/>
            <person name="Larimer F."/>
            <person name="Land M."/>
            <person name="Hauser L."/>
            <person name="Kyrpides N."/>
            <person name="Mikhailova N."/>
            <person name="Cozen A.E."/>
            <person name="Fitz-Gibbon S.T."/>
            <person name="House C.H."/>
            <person name="Saltikov C."/>
            <person name="Lowe T.M."/>
            <person name="Richardson P."/>
        </authorList>
    </citation>
    <scope>NUCLEOTIDE SEQUENCE [LARGE SCALE GENOMIC DNA]</scope>
    <source>
        <strain evidence="2">JCM 11548</strain>
    </source>
</reference>
<dbReference type="Proteomes" id="UP000001431">
    <property type="component" value="Chromosome"/>
</dbReference>
<dbReference type="Gene3D" id="3.40.630.30">
    <property type="match status" value="1"/>
</dbReference>
<dbReference type="NCBIfam" id="TIGR01575">
    <property type="entry name" value="rimI"/>
    <property type="match status" value="1"/>
</dbReference>
<dbReference type="PROSITE" id="PS51186">
    <property type="entry name" value="GNAT"/>
    <property type="match status" value="1"/>
</dbReference>
<dbReference type="PANTHER" id="PTHR47542">
    <property type="entry name" value="ACYL-COA N-ACYLTRANSFERASES (NAT) SUPERFAMILY PROTEIN"/>
    <property type="match status" value="1"/>
</dbReference>
<dbReference type="SUPFAM" id="SSF55729">
    <property type="entry name" value="Acyl-CoA N-acyltransferases (Nat)"/>
    <property type="match status" value="1"/>
</dbReference>
<dbReference type="GO" id="GO:0008080">
    <property type="term" value="F:N-acetyltransferase activity"/>
    <property type="evidence" value="ECO:0007669"/>
    <property type="project" value="InterPro"/>
</dbReference>
<feature type="domain" description="N-acetyltransferase" evidence="1">
    <location>
        <begin position="13"/>
        <end position="158"/>
    </location>
</feature>
<dbReference type="InterPro" id="IPR006464">
    <property type="entry name" value="AcTrfase_RimI/Ard1"/>
</dbReference>
<dbReference type="EMBL" id="CP000561">
    <property type="protein sequence ID" value="ABO08383.1"/>
    <property type="molecule type" value="Genomic_DNA"/>
</dbReference>
<evidence type="ECO:0000313" key="2">
    <source>
        <dbReference type="EMBL" id="ABO08383.1"/>
    </source>
</evidence>
<dbReference type="InterPro" id="IPR016181">
    <property type="entry name" value="Acyl_CoA_acyltransferase"/>
</dbReference>